<feature type="transmembrane region" description="Helical" evidence="1">
    <location>
        <begin position="12"/>
        <end position="33"/>
    </location>
</feature>
<dbReference type="AlphaFoldDB" id="A0A133UP59"/>
<evidence type="ECO:0000313" key="2">
    <source>
        <dbReference type="EMBL" id="KXA95995.1"/>
    </source>
</evidence>
<dbReference type="Proteomes" id="UP000070463">
    <property type="component" value="Unassembled WGS sequence"/>
</dbReference>
<name>A0A133UP59_9EURY</name>
<keyword evidence="1" id="KW-0812">Transmembrane</keyword>
<keyword evidence="1" id="KW-0472">Membrane</keyword>
<proteinExistence type="predicted"/>
<keyword evidence="3" id="KW-1185">Reference proteome</keyword>
<organism evidence="2 3">
    <name type="scientific">candidate division MSBL1 archaeon SCGC-AAA259I09</name>
    <dbReference type="NCBI Taxonomy" id="1698267"/>
    <lineage>
        <taxon>Archaea</taxon>
        <taxon>Methanobacteriati</taxon>
        <taxon>Methanobacteriota</taxon>
        <taxon>candidate division MSBL1</taxon>
    </lineage>
</organism>
<dbReference type="EMBL" id="LHXR01000119">
    <property type="protein sequence ID" value="KXA95995.1"/>
    <property type="molecule type" value="Genomic_DNA"/>
</dbReference>
<evidence type="ECO:0000313" key="3">
    <source>
        <dbReference type="Proteomes" id="UP000070463"/>
    </source>
</evidence>
<sequence>MWFEVDISEKKTSILVGIAVLVIVVFAGVFFLGGTSKGQVTNLTFSEDIGSSDHSPIEETIEFGKDVMSI</sequence>
<comment type="caution">
    <text evidence="2">The sequence shown here is derived from an EMBL/GenBank/DDBJ whole genome shotgun (WGS) entry which is preliminary data.</text>
</comment>
<accession>A0A133UP59</accession>
<reference evidence="2 3" key="1">
    <citation type="journal article" date="2016" name="Sci. Rep.">
        <title>Metabolic traits of an uncultured archaeal lineage -MSBL1- from brine pools of the Red Sea.</title>
        <authorList>
            <person name="Mwirichia R."/>
            <person name="Alam I."/>
            <person name="Rashid M."/>
            <person name="Vinu M."/>
            <person name="Ba-Alawi W."/>
            <person name="Anthony Kamau A."/>
            <person name="Kamanda Ngugi D."/>
            <person name="Goker M."/>
            <person name="Klenk H.P."/>
            <person name="Bajic V."/>
            <person name="Stingl U."/>
        </authorList>
    </citation>
    <scope>NUCLEOTIDE SEQUENCE [LARGE SCALE GENOMIC DNA]</scope>
    <source>
        <strain evidence="2">SCGC-AAA259I09</strain>
    </source>
</reference>
<gene>
    <name evidence="2" type="ORF">AKJ37_06320</name>
</gene>
<evidence type="ECO:0000256" key="1">
    <source>
        <dbReference type="SAM" id="Phobius"/>
    </source>
</evidence>
<keyword evidence="1" id="KW-1133">Transmembrane helix</keyword>
<protein>
    <submittedName>
        <fullName evidence="2">Uncharacterized protein</fullName>
    </submittedName>
</protein>